<dbReference type="HOGENOM" id="CLU_475669_0_0_1"/>
<evidence type="ECO:0000313" key="3">
    <source>
        <dbReference type="Proteomes" id="UP000000599"/>
    </source>
</evidence>
<dbReference type="EMBL" id="CR382134">
    <property type="protein sequence ID" value="CAG85008.2"/>
    <property type="molecule type" value="Genomic_DNA"/>
</dbReference>
<sequence>MSMIKDQDVPGRNRNRSLEGYGNLLGTRSNSTHNTLDGDREKSRMRRIPKTVQAVLHSNKPTNLINDDNVTQAHVNNDGINLSREKLSSISSDIGLSPDQRFYQHSDENHKICPRIKRIKSSRKRRPIQSQLSNSKYGNEELVHNSIENSSPSETLSKKIEEPNGKERFYNYGNPDNSFRGLQSNESAIINNVHSDLSYKTTATTPSSVIASAANKIFNRMSQLFNGESNNLYSLSRVSSCYTLKGNERSEDKKSPKGNDSDAIRTVSVKYESESDDEDSELDEECEPEISQKMNAKQNTDKWSNMPDNINDIHRTAANKINFKETLQEINDFQNNFVKKYNNDIPAPIGDPGQKNTSRTLQKILDYKDLYSEEEDSSNSTSNTDLSSKWPSLVPGNTSYDHGMKIQHEAIMSEYTQIKLRFSSSLSGASAETYYLPNEKVPSKFQMKSKAGVLGFVDRSRYFTMQDNHEKEHNTDNLDGYTTDNTTNNYFERVDSENKNEYVSNLWKNEVDRMFPTLDSVSPPDLEPPRKMSIDLKSEDYDIYQNNPDNNHTATKSIDLSQMARNVRFKRYA</sequence>
<dbReference type="AlphaFoldDB" id="Q6BXP6"/>
<organism evidence="2 3">
    <name type="scientific">Debaryomyces hansenii (strain ATCC 36239 / CBS 767 / BCRC 21394 / JCM 1990 / NBRC 0083 / IGC 2968)</name>
    <name type="common">Yeast</name>
    <name type="synonym">Torulaspora hansenii</name>
    <dbReference type="NCBI Taxonomy" id="284592"/>
    <lineage>
        <taxon>Eukaryota</taxon>
        <taxon>Fungi</taxon>
        <taxon>Dikarya</taxon>
        <taxon>Ascomycota</taxon>
        <taxon>Saccharomycotina</taxon>
        <taxon>Pichiomycetes</taxon>
        <taxon>Debaryomycetaceae</taxon>
        <taxon>Debaryomyces</taxon>
    </lineage>
</organism>
<dbReference type="InParanoid" id="Q6BXP6"/>
<dbReference type="OrthoDB" id="4096810at2759"/>
<feature type="region of interest" description="Disordered" evidence="1">
    <location>
        <begin position="1"/>
        <end position="45"/>
    </location>
</feature>
<dbReference type="Proteomes" id="UP000000599">
    <property type="component" value="Chromosome B"/>
</dbReference>
<accession>Q6BXP6</accession>
<evidence type="ECO:0000313" key="2">
    <source>
        <dbReference type="EMBL" id="CAG85008.2"/>
    </source>
</evidence>
<proteinExistence type="predicted"/>
<keyword evidence="3" id="KW-1185">Reference proteome</keyword>
<evidence type="ECO:0000256" key="1">
    <source>
        <dbReference type="SAM" id="MobiDB-lite"/>
    </source>
</evidence>
<gene>
    <name evidence="2" type="ordered locus">DEHA2B01298g</name>
</gene>
<dbReference type="RefSeq" id="XP_457023.2">
    <property type="nucleotide sequence ID" value="XM_457023.1"/>
</dbReference>
<feature type="compositionally biased region" description="Polar residues" evidence="1">
    <location>
        <begin position="26"/>
        <end position="35"/>
    </location>
</feature>
<dbReference type="GeneID" id="2913157"/>
<feature type="compositionally biased region" description="Basic and acidic residues" evidence="1">
    <location>
        <begin position="1"/>
        <end position="11"/>
    </location>
</feature>
<dbReference type="VEuPathDB" id="FungiDB:DEHA2B01298g"/>
<feature type="compositionally biased region" description="Low complexity" evidence="1">
    <location>
        <begin position="378"/>
        <end position="388"/>
    </location>
</feature>
<reference evidence="2 3" key="1">
    <citation type="journal article" date="2004" name="Nature">
        <title>Genome evolution in yeasts.</title>
        <authorList>
            <consortium name="Genolevures"/>
            <person name="Dujon B."/>
            <person name="Sherman D."/>
            <person name="Fischer G."/>
            <person name="Durrens P."/>
            <person name="Casaregola S."/>
            <person name="Lafontaine I."/>
            <person name="de Montigny J."/>
            <person name="Marck C."/>
            <person name="Neuveglise C."/>
            <person name="Talla E."/>
            <person name="Goffard N."/>
            <person name="Frangeul L."/>
            <person name="Aigle M."/>
            <person name="Anthouard V."/>
            <person name="Babour A."/>
            <person name="Barbe V."/>
            <person name="Barnay S."/>
            <person name="Blanchin S."/>
            <person name="Beckerich J.M."/>
            <person name="Beyne E."/>
            <person name="Bleykasten C."/>
            <person name="Boisrame A."/>
            <person name="Boyer J."/>
            <person name="Cattolico L."/>
            <person name="Confanioleri F."/>
            <person name="de Daruvar A."/>
            <person name="Despons L."/>
            <person name="Fabre E."/>
            <person name="Fairhead C."/>
            <person name="Ferry-Dumazet H."/>
            <person name="Groppi A."/>
            <person name="Hantraye F."/>
            <person name="Hennequin C."/>
            <person name="Jauniaux N."/>
            <person name="Joyet P."/>
            <person name="Kachouri R."/>
            <person name="Kerrest A."/>
            <person name="Koszul R."/>
            <person name="Lemaire M."/>
            <person name="Lesur I."/>
            <person name="Ma L."/>
            <person name="Muller H."/>
            <person name="Nicaud J.M."/>
            <person name="Nikolski M."/>
            <person name="Oztas S."/>
            <person name="Ozier-Kalogeropoulos O."/>
            <person name="Pellenz S."/>
            <person name="Potier S."/>
            <person name="Richard G.F."/>
            <person name="Straub M.L."/>
            <person name="Suleau A."/>
            <person name="Swennene D."/>
            <person name="Tekaia F."/>
            <person name="Wesolowski-Louvel M."/>
            <person name="Westhof E."/>
            <person name="Wirth B."/>
            <person name="Zeniou-Meyer M."/>
            <person name="Zivanovic I."/>
            <person name="Bolotin-Fukuhara M."/>
            <person name="Thierry A."/>
            <person name="Bouchier C."/>
            <person name="Caudron B."/>
            <person name="Scarpelli C."/>
            <person name="Gaillardin C."/>
            <person name="Weissenbach J."/>
            <person name="Wincker P."/>
            <person name="Souciet J.L."/>
        </authorList>
    </citation>
    <scope>NUCLEOTIDE SEQUENCE [LARGE SCALE GENOMIC DNA]</scope>
    <source>
        <strain evidence="3">ATCC 36239 / CBS 767 / BCRC 21394 / JCM 1990 / NBRC 0083 / IGC 2968</strain>
    </source>
</reference>
<protein>
    <submittedName>
        <fullName evidence="2">DEHA2B01298p</fullName>
    </submittedName>
</protein>
<dbReference type="eggNOG" id="ENOG502RQ27">
    <property type="taxonomic scope" value="Eukaryota"/>
</dbReference>
<dbReference type="KEGG" id="dha:DEHA2B01298g"/>
<feature type="region of interest" description="Disordered" evidence="1">
    <location>
        <begin position="372"/>
        <end position="391"/>
    </location>
</feature>
<name>Q6BXP6_DEBHA</name>